<accession>A0A518IM56</accession>
<protein>
    <submittedName>
        <fullName evidence="2">Uncharacterized protein</fullName>
    </submittedName>
</protein>
<dbReference type="AlphaFoldDB" id="A0A518IM56"/>
<feature type="region of interest" description="Disordered" evidence="1">
    <location>
        <begin position="15"/>
        <end position="34"/>
    </location>
</feature>
<keyword evidence="3" id="KW-1185">Reference proteome</keyword>
<proteinExistence type="predicted"/>
<feature type="compositionally biased region" description="Pro residues" evidence="1">
    <location>
        <begin position="18"/>
        <end position="34"/>
    </location>
</feature>
<reference evidence="2 3" key="1">
    <citation type="submission" date="2019-02" db="EMBL/GenBank/DDBJ databases">
        <title>Deep-cultivation of Planctomycetes and their phenomic and genomic characterization uncovers novel biology.</title>
        <authorList>
            <person name="Wiegand S."/>
            <person name="Jogler M."/>
            <person name="Boedeker C."/>
            <person name="Pinto D."/>
            <person name="Vollmers J."/>
            <person name="Rivas-Marin E."/>
            <person name="Kohn T."/>
            <person name="Peeters S.H."/>
            <person name="Heuer A."/>
            <person name="Rast P."/>
            <person name="Oberbeckmann S."/>
            <person name="Bunk B."/>
            <person name="Jeske O."/>
            <person name="Meyerdierks A."/>
            <person name="Storesund J.E."/>
            <person name="Kallscheuer N."/>
            <person name="Luecker S."/>
            <person name="Lage O.M."/>
            <person name="Pohl T."/>
            <person name="Merkel B.J."/>
            <person name="Hornburger P."/>
            <person name="Mueller R.-W."/>
            <person name="Bruemmer F."/>
            <person name="Labrenz M."/>
            <person name="Spormann A.M."/>
            <person name="Op den Camp H."/>
            <person name="Overmann J."/>
            <person name="Amann R."/>
            <person name="Jetten M.S.M."/>
            <person name="Mascher T."/>
            <person name="Medema M.H."/>
            <person name="Devos D.P."/>
            <person name="Kaster A.-K."/>
            <person name="Ovreas L."/>
            <person name="Rohde M."/>
            <person name="Galperin M.Y."/>
            <person name="Jogler C."/>
        </authorList>
    </citation>
    <scope>NUCLEOTIDE SEQUENCE [LARGE SCALE GENOMIC DNA]</scope>
    <source>
        <strain evidence="2 3">Mal33</strain>
    </source>
</reference>
<feature type="compositionally biased region" description="Basic and acidic residues" evidence="1">
    <location>
        <begin position="67"/>
        <end position="85"/>
    </location>
</feature>
<evidence type="ECO:0000313" key="3">
    <source>
        <dbReference type="Proteomes" id="UP000316770"/>
    </source>
</evidence>
<sequence>MPLLAIMPLPLETLRQLPGPPSSDNPNFCEPPPAAASLLDRRRTEQLRLGTADPSSNGGHYSTIAPRKSEMGDRIGGKALLESRD</sequence>
<dbReference type="Proteomes" id="UP000316770">
    <property type="component" value="Chromosome"/>
</dbReference>
<organism evidence="2 3">
    <name type="scientific">Rosistilla oblonga</name>
    <dbReference type="NCBI Taxonomy" id="2527990"/>
    <lineage>
        <taxon>Bacteria</taxon>
        <taxon>Pseudomonadati</taxon>
        <taxon>Planctomycetota</taxon>
        <taxon>Planctomycetia</taxon>
        <taxon>Pirellulales</taxon>
        <taxon>Pirellulaceae</taxon>
        <taxon>Rosistilla</taxon>
    </lineage>
</organism>
<name>A0A518IM56_9BACT</name>
<dbReference type="EMBL" id="CP036318">
    <property type="protein sequence ID" value="QDV54178.1"/>
    <property type="molecule type" value="Genomic_DNA"/>
</dbReference>
<evidence type="ECO:0000313" key="2">
    <source>
        <dbReference type="EMBL" id="QDV54178.1"/>
    </source>
</evidence>
<feature type="region of interest" description="Disordered" evidence="1">
    <location>
        <begin position="41"/>
        <end position="85"/>
    </location>
</feature>
<gene>
    <name evidence="2" type="ORF">Mal33_01260</name>
</gene>
<evidence type="ECO:0000256" key="1">
    <source>
        <dbReference type="SAM" id="MobiDB-lite"/>
    </source>
</evidence>